<reference evidence="1 2" key="1">
    <citation type="submission" date="2007-06" db="EMBL/GenBank/DDBJ databases">
        <authorList>
            <person name="Shimkets L."/>
            <person name="Ferriera S."/>
            <person name="Johnson J."/>
            <person name="Kravitz S."/>
            <person name="Beeson K."/>
            <person name="Sutton G."/>
            <person name="Rogers Y.-H."/>
            <person name="Friedman R."/>
            <person name="Frazier M."/>
            <person name="Venter J.C."/>
        </authorList>
    </citation>
    <scope>NUCLEOTIDE SEQUENCE [LARGE SCALE GENOMIC DNA]</scope>
    <source>
        <strain evidence="1 2">SIR-1</strain>
    </source>
</reference>
<evidence type="ECO:0000313" key="1">
    <source>
        <dbReference type="EMBL" id="EDM80443.1"/>
    </source>
</evidence>
<gene>
    <name evidence="1" type="ORF">PPSIR1_41569</name>
</gene>
<proteinExistence type="predicted"/>
<organism evidence="1 2">
    <name type="scientific">Plesiocystis pacifica SIR-1</name>
    <dbReference type="NCBI Taxonomy" id="391625"/>
    <lineage>
        <taxon>Bacteria</taxon>
        <taxon>Pseudomonadati</taxon>
        <taxon>Myxococcota</taxon>
        <taxon>Polyangia</taxon>
        <taxon>Nannocystales</taxon>
        <taxon>Nannocystaceae</taxon>
        <taxon>Plesiocystis</taxon>
    </lineage>
</organism>
<protein>
    <submittedName>
        <fullName evidence="1">Uncharacterized protein</fullName>
    </submittedName>
</protein>
<accession>A6G0Q5</accession>
<name>A6G0Q5_9BACT</name>
<dbReference type="EMBL" id="ABCS01000010">
    <property type="protein sequence ID" value="EDM80443.1"/>
    <property type="molecule type" value="Genomic_DNA"/>
</dbReference>
<dbReference type="Proteomes" id="UP000005801">
    <property type="component" value="Unassembled WGS sequence"/>
</dbReference>
<comment type="caution">
    <text evidence="1">The sequence shown here is derived from an EMBL/GenBank/DDBJ whole genome shotgun (WGS) entry which is preliminary data.</text>
</comment>
<keyword evidence="2" id="KW-1185">Reference proteome</keyword>
<sequence length="192" mass="21301">MFALLLYRLRRFLSGAPRVAIDSVRPGWVEVAGQVKGLQRDAGALCRAPISGREAVAWRVLIEQETGVRGWEPVVDLRDGVDFELDDGSGRIRVCAASSPLSLDVGERRGKGGPFAPPPAIVEQLIARHRNPHGVLFHKGFRWREWVIEDGRRVRVNGWVKAVPGDRAVGYRRVDDELVLAGADNRPLEVID</sequence>
<dbReference type="AlphaFoldDB" id="A6G0Q5"/>
<evidence type="ECO:0000313" key="2">
    <source>
        <dbReference type="Proteomes" id="UP000005801"/>
    </source>
</evidence>
<dbReference type="STRING" id="391625.PPSIR1_41569"/>